<keyword evidence="5" id="KW-1185">Reference proteome</keyword>
<evidence type="ECO:0000313" key="5">
    <source>
        <dbReference type="Proteomes" id="UP000826254"/>
    </source>
</evidence>
<dbReference type="AlphaFoldDB" id="A0A8T8W9Y0"/>
<organism evidence="4 5">
    <name type="scientific">Halobaculum magnesiiphilum</name>
    <dbReference type="NCBI Taxonomy" id="1017351"/>
    <lineage>
        <taxon>Archaea</taxon>
        <taxon>Methanobacteriati</taxon>
        <taxon>Methanobacteriota</taxon>
        <taxon>Stenosarchaea group</taxon>
        <taxon>Halobacteria</taxon>
        <taxon>Halobacteriales</taxon>
        <taxon>Haloferacaceae</taxon>
        <taxon>Halobaculum</taxon>
    </lineage>
</organism>
<dbReference type="InterPro" id="IPR000979">
    <property type="entry name" value="Phosphodiesterase_MJ0936/Vps29"/>
</dbReference>
<evidence type="ECO:0000313" key="4">
    <source>
        <dbReference type="EMBL" id="QZP36645.1"/>
    </source>
</evidence>
<dbReference type="KEGG" id="hmp:K6T50_10000"/>
<sequence>MLVVISDTHATDDHRLRGRTLDAVREADAVIHAGDFYREPVLDDLQREAATVYGVTGNNDDAALRDRLPRERVVGYEGAAIAVRHRSRSGATGLVMFGHERDADLVVFGHSHRPEFDDSGAVPLLNPGSYAQPRGNRPAHAEVTRTDDGLSGELVTPDGEVFERFSVPVRRP</sequence>
<dbReference type="EC" id="3.1.4.-" evidence="1"/>
<reference evidence="4 5" key="1">
    <citation type="journal article" date="2021" name="Int. J. Syst. Evol. Microbiol.">
        <title>Halobaculum halophilum sp. nov. and Halobaculum salinum sp. nov., isolated from salt lake and saline soil.</title>
        <authorList>
            <person name="Cui H.L."/>
            <person name="Shi X.W."/>
            <person name="Yin X.M."/>
            <person name="Yang X.Y."/>
            <person name="Hou J."/>
            <person name="Zhu L."/>
        </authorList>
    </citation>
    <scope>NUCLEOTIDE SEQUENCE [LARGE SCALE GENOMIC DNA]</scope>
    <source>
        <strain evidence="4 5">NBRC 109044</strain>
    </source>
</reference>
<dbReference type="InterPro" id="IPR024654">
    <property type="entry name" value="Calcineurin-like_PHP_lpxH"/>
</dbReference>
<comment type="cofactor">
    <cofactor evidence="1">
        <name>a divalent metal cation</name>
        <dbReference type="ChEBI" id="CHEBI:60240"/>
    </cofactor>
</comment>
<dbReference type="InterPro" id="IPR041802">
    <property type="entry name" value="MPP_YfcE"/>
</dbReference>
<evidence type="ECO:0000256" key="1">
    <source>
        <dbReference type="RuleBase" id="RU362039"/>
    </source>
</evidence>
<dbReference type="CDD" id="cd00841">
    <property type="entry name" value="MPP_YfcE"/>
    <property type="match status" value="1"/>
</dbReference>
<feature type="domain" description="Calcineurin-like phosphoesterase" evidence="3">
    <location>
        <begin position="2"/>
        <end position="146"/>
    </location>
</feature>
<dbReference type="NCBIfam" id="TIGR00040">
    <property type="entry name" value="yfcE"/>
    <property type="match status" value="1"/>
</dbReference>
<dbReference type="Gene3D" id="3.60.21.10">
    <property type="match status" value="1"/>
</dbReference>
<evidence type="ECO:0000256" key="2">
    <source>
        <dbReference type="SAM" id="MobiDB-lite"/>
    </source>
</evidence>
<dbReference type="PANTHER" id="PTHR11124">
    <property type="entry name" value="VACUOLAR SORTING PROTEIN VPS29"/>
    <property type="match status" value="1"/>
</dbReference>
<keyword evidence="1" id="KW-0479">Metal-binding</keyword>
<dbReference type="InterPro" id="IPR029052">
    <property type="entry name" value="Metallo-depent_PP-like"/>
</dbReference>
<gene>
    <name evidence="4" type="ORF">K6T50_10000</name>
</gene>
<dbReference type="SUPFAM" id="SSF56300">
    <property type="entry name" value="Metallo-dependent phosphatases"/>
    <property type="match status" value="1"/>
</dbReference>
<dbReference type="Proteomes" id="UP000826254">
    <property type="component" value="Chromosome"/>
</dbReference>
<protein>
    <recommendedName>
        <fullName evidence="1">Phosphoesterase</fullName>
        <ecNumber evidence="1">3.1.4.-</ecNumber>
    </recommendedName>
</protein>
<feature type="region of interest" description="Disordered" evidence="2">
    <location>
        <begin position="130"/>
        <end position="155"/>
    </location>
</feature>
<accession>A0A8T8W9Y0</accession>
<dbReference type="EMBL" id="CP081958">
    <property type="protein sequence ID" value="QZP36645.1"/>
    <property type="molecule type" value="Genomic_DNA"/>
</dbReference>
<dbReference type="GO" id="GO:0016787">
    <property type="term" value="F:hydrolase activity"/>
    <property type="evidence" value="ECO:0007669"/>
    <property type="project" value="UniProtKB-UniRule"/>
</dbReference>
<feature type="compositionally biased region" description="Basic and acidic residues" evidence="2">
    <location>
        <begin position="139"/>
        <end position="148"/>
    </location>
</feature>
<dbReference type="RefSeq" id="WP_222606465.1">
    <property type="nucleotide sequence ID" value="NZ_CP081958.1"/>
</dbReference>
<evidence type="ECO:0000259" key="3">
    <source>
        <dbReference type="Pfam" id="PF12850"/>
    </source>
</evidence>
<dbReference type="GO" id="GO:0046872">
    <property type="term" value="F:metal ion binding"/>
    <property type="evidence" value="ECO:0007669"/>
    <property type="project" value="UniProtKB-KW"/>
</dbReference>
<dbReference type="GeneID" id="67178476"/>
<comment type="similarity">
    <text evidence="1">Belongs to the metallophosphoesterase superfamily. YfcE family.</text>
</comment>
<dbReference type="Pfam" id="PF12850">
    <property type="entry name" value="Metallophos_2"/>
    <property type="match status" value="1"/>
</dbReference>
<name>A0A8T8W9Y0_9EURY</name>
<proteinExistence type="inferred from homology"/>